<dbReference type="InterPro" id="IPR001278">
    <property type="entry name" value="Arg-tRNA-ligase"/>
</dbReference>
<dbReference type="InterPro" id="IPR008909">
    <property type="entry name" value="DALR_anticod-bd"/>
</dbReference>
<dbReference type="Gene3D" id="3.40.50.620">
    <property type="entry name" value="HUPs"/>
    <property type="match status" value="1"/>
</dbReference>
<proteinExistence type="inferred from homology"/>
<keyword evidence="4 8" id="KW-0067">ATP-binding</keyword>
<comment type="subcellular location">
    <subcellularLocation>
        <location evidence="8">Cytoplasm</location>
    </subcellularLocation>
</comment>
<dbReference type="EMBL" id="MHHZ01000015">
    <property type="protein sequence ID" value="OGY41618.1"/>
    <property type="molecule type" value="Genomic_DNA"/>
</dbReference>
<evidence type="ECO:0000259" key="11">
    <source>
        <dbReference type="SMART" id="SM01016"/>
    </source>
</evidence>
<dbReference type="SUPFAM" id="SSF55190">
    <property type="entry name" value="Arginyl-tRNA synthetase (ArgRS), N-terminal 'additional' domain"/>
    <property type="match status" value="1"/>
</dbReference>
<dbReference type="InterPro" id="IPR014729">
    <property type="entry name" value="Rossmann-like_a/b/a_fold"/>
</dbReference>
<dbReference type="GO" id="GO:0006420">
    <property type="term" value="P:arginyl-tRNA aminoacylation"/>
    <property type="evidence" value="ECO:0007669"/>
    <property type="project" value="UniProtKB-UniRule"/>
</dbReference>
<sequence length="582" mass="66549">MTIPDKGRFATSNMSINDKIKKEIVSLLKKQKVKIQIEELETPPSAEMGDWALPCFDLAKQYKRSPQDIAKDFAQNLKPSGLIINFKNIGPYLNFILDYSKVAGLVLKEIIKTKSKYGQSKIGKKAKVMIEYSQPNTHKEFHVGHLRNVCIGAALINIYKNCNYKVISANYPADSGAHVAKTLWYLQNYTNQTDIPSLPEERGEFLGQTYAQAVAKLTEHPEFKPQVQDIMLKLEAGDKQLTKLWQETRQWSLDQFKKIYQDLGVDFDVWFYESVEEKEGKKIMPQLLKYNFIKKSDGAIIADLEKFNLGILVLLRQDGTVLYGLKDLALAFKKFKKYRINKSLYVVDTRQSQYFKQIFKILELMGFKKEMVHVPYEFVQLKSGIISSRTGNIVTYEEVKEVALNKVLAETKERHADWSEKKVKEVSMKIVLAALKFGMLKSGNDKVITFDINESLDLNGFTGPYLQYTLARLNSIFRKLGKINTKVKVDYKKLAAPIEIKLVKNLLEYPDKILESLTLNDPSIITQYLFKLSQDFNAFYHELPVLKAKLDIQAARLELLSGIGQTLENGMGLLGLAILEEM</sequence>
<evidence type="ECO:0000256" key="5">
    <source>
        <dbReference type="ARBA" id="ARBA00022917"/>
    </source>
</evidence>
<evidence type="ECO:0000256" key="7">
    <source>
        <dbReference type="ARBA" id="ARBA00049339"/>
    </source>
</evidence>
<gene>
    <name evidence="8" type="primary">argS</name>
    <name evidence="12" type="ORF">A2Y82_01400</name>
</gene>
<organism evidence="12 13">
    <name type="scientific">Candidatus Buchananbacteria bacterium RBG_13_36_9</name>
    <dbReference type="NCBI Taxonomy" id="1797530"/>
    <lineage>
        <taxon>Bacteria</taxon>
        <taxon>Candidatus Buchananiibacteriota</taxon>
    </lineage>
</organism>
<feature type="domain" description="DALR anticodon binding" evidence="10">
    <location>
        <begin position="466"/>
        <end position="582"/>
    </location>
</feature>
<evidence type="ECO:0000256" key="3">
    <source>
        <dbReference type="ARBA" id="ARBA00022741"/>
    </source>
</evidence>
<evidence type="ECO:0000313" key="13">
    <source>
        <dbReference type="Proteomes" id="UP000176498"/>
    </source>
</evidence>
<dbReference type="FunFam" id="1.10.730.10:FF:000006">
    <property type="entry name" value="Arginyl-tRNA synthetase 2, mitochondrial"/>
    <property type="match status" value="1"/>
</dbReference>
<dbReference type="NCBIfam" id="TIGR00456">
    <property type="entry name" value="argS"/>
    <property type="match status" value="1"/>
</dbReference>
<evidence type="ECO:0000256" key="2">
    <source>
        <dbReference type="ARBA" id="ARBA00022598"/>
    </source>
</evidence>
<dbReference type="GO" id="GO:0005524">
    <property type="term" value="F:ATP binding"/>
    <property type="evidence" value="ECO:0007669"/>
    <property type="project" value="UniProtKB-UniRule"/>
</dbReference>
<evidence type="ECO:0000256" key="4">
    <source>
        <dbReference type="ARBA" id="ARBA00022840"/>
    </source>
</evidence>
<dbReference type="SUPFAM" id="SSF52374">
    <property type="entry name" value="Nucleotidylyl transferase"/>
    <property type="match status" value="1"/>
</dbReference>
<keyword evidence="6 8" id="KW-0030">Aminoacyl-tRNA synthetase</keyword>
<dbReference type="Pfam" id="PF00750">
    <property type="entry name" value="tRNA-synt_1d"/>
    <property type="match status" value="1"/>
</dbReference>
<evidence type="ECO:0000259" key="10">
    <source>
        <dbReference type="SMART" id="SM00836"/>
    </source>
</evidence>
<dbReference type="Gene3D" id="3.30.1360.70">
    <property type="entry name" value="Arginyl tRNA synthetase N-terminal domain"/>
    <property type="match status" value="1"/>
</dbReference>
<dbReference type="InterPro" id="IPR009080">
    <property type="entry name" value="tRNAsynth_Ia_anticodon-bd"/>
</dbReference>
<keyword evidence="8" id="KW-0963">Cytoplasm</keyword>
<feature type="short sequence motif" description="'HIGH' region" evidence="8">
    <location>
        <begin position="135"/>
        <end position="145"/>
    </location>
</feature>
<evidence type="ECO:0000256" key="8">
    <source>
        <dbReference type="HAMAP-Rule" id="MF_00123"/>
    </source>
</evidence>
<dbReference type="HAMAP" id="MF_00123">
    <property type="entry name" value="Arg_tRNA_synth"/>
    <property type="match status" value="1"/>
</dbReference>
<keyword evidence="2 8" id="KW-0436">Ligase</keyword>
<dbReference type="PANTHER" id="PTHR11956">
    <property type="entry name" value="ARGINYL-TRNA SYNTHETASE"/>
    <property type="match status" value="1"/>
</dbReference>
<dbReference type="PRINTS" id="PR01038">
    <property type="entry name" value="TRNASYNTHARG"/>
</dbReference>
<evidence type="ECO:0000256" key="9">
    <source>
        <dbReference type="RuleBase" id="RU363038"/>
    </source>
</evidence>
<comment type="catalytic activity">
    <reaction evidence="7 8">
        <text>tRNA(Arg) + L-arginine + ATP = L-arginyl-tRNA(Arg) + AMP + diphosphate</text>
        <dbReference type="Rhea" id="RHEA:20301"/>
        <dbReference type="Rhea" id="RHEA-COMP:9658"/>
        <dbReference type="Rhea" id="RHEA-COMP:9673"/>
        <dbReference type="ChEBI" id="CHEBI:30616"/>
        <dbReference type="ChEBI" id="CHEBI:32682"/>
        <dbReference type="ChEBI" id="CHEBI:33019"/>
        <dbReference type="ChEBI" id="CHEBI:78442"/>
        <dbReference type="ChEBI" id="CHEBI:78513"/>
        <dbReference type="ChEBI" id="CHEBI:456215"/>
        <dbReference type="EC" id="6.1.1.19"/>
    </reaction>
</comment>
<dbReference type="PANTHER" id="PTHR11956:SF5">
    <property type="entry name" value="ARGININE--TRNA LIGASE, CYTOPLASMIC"/>
    <property type="match status" value="1"/>
</dbReference>
<dbReference type="SUPFAM" id="SSF47323">
    <property type="entry name" value="Anticodon-binding domain of a subclass of class I aminoacyl-tRNA synthetases"/>
    <property type="match status" value="1"/>
</dbReference>
<dbReference type="SMART" id="SM00836">
    <property type="entry name" value="DALR_1"/>
    <property type="match status" value="1"/>
</dbReference>
<accession>A0A1G1XNJ7</accession>
<comment type="subunit">
    <text evidence="8">Monomer.</text>
</comment>
<dbReference type="InterPro" id="IPR036695">
    <property type="entry name" value="Arg-tRNA-synth_N_sf"/>
</dbReference>
<comment type="similarity">
    <text evidence="1 8 9">Belongs to the class-I aminoacyl-tRNA synthetase family.</text>
</comment>
<dbReference type="InterPro" id="IPR035684">
    <property type="entry name" value="ArgRS_core"/>
</dbReference>
<comment type="caution">
    <text evidence="12">The sequence shown here is derived from an EMBL/GenBank/DDBJ whole genome shotgun (WGS) entry which is preliminary data.</text>
</comment>
<feature type="domain" description="Arginyl tRNA synthetase N-terminal" evidence="11">
    <location>
        <begin position="14"/>
        <end position="97"/>
    </location>
</feature>
<dbReference type="AlphaFoldDB" id="A0A1G1XNJ7"/>
<dbReference type="Pfam" id="PF03485">
    <property type="entry name" value="Arg_tRNA_synt_N"/>
    <property type="match status" value="1"/>
</dbReference>
<protein>
    <recommendedName>
        <fullName evidence="8">Arginine--tRNA ligase</fullName>
        <ecNumber evidence="8">6.1.1.19</ecNumber>
    </recommendedName>
    <alternativeName>
        <fullName evidence="8">Arginyl-tRNA synthetase</fullName>
        <shortName evidence="8">ArgRS</shortName>
    </alternativeName>
</protein>
<reference evidence="12 13" key="1">
    <citation type="journal article" date="2016" name="Nat. Commun.">
        <title>Thousands of microbial genomes shed light on interconnected biogeochemical processes in an aquifer system.</title>
        <authorList>
            <person name="Anantharaman K."/>
            <person name="Brown C.T."/>
            <person name="Hug L.A."/>
            <person name="Sharon I."/>
            <person name="Castelle C.J."/>
            <person name="Probst A.J."/>
            <person name="Thomas B.C."/>
            <person name="Singh A."/>
            <person name="Wilkins M.J."/>
            <person name="Karaoz U."/>
            <person name="Brodie E.L."/>
            <person name="Williams K.H."/>
            <person name="Hubbard S.S."/>
            <person name="Banfield J.F."/>
        </authorList>
    </citation>
    <scope>NUCLEOTIDE SEQUENCE [LARGE SCALE GENOMIC DNA]</scope>
</reference>
<keyword evidence="5 8" id="KW-0648">Protein biosynthesis</keyword>
<dbReference type="GO" id="GO:0004814">
    <property type="term" value="F:arginine-tRNA ligase activity"/>
    <property type="evidence" value="ECO:0007669"/>
    <property type="project" value="UniProtKB-UniRule"/>
</dbReference>
<dbReference type="GO" id="GO:0005737">
    <property type="term" value="C:cytoplasm"/>
    <property type="evidence" value="ECO:0007669"/>
    <property type="project" value="UniProtKB-SubCell"/>
</dbReference>
<keyword evidence="3 8" id="KW-0547">Nucleotide-binding</keyword>
<dbReference type="InterPro" id="IPR005148">
    <property type="entry name" value="Arg-tRNA-synth_N"/>
</dbReference>
<name>A0A1G1XNJ7_9BACT</name>
<dbReference type="EC" id="6.1.1.19" evidence="8"/>
<dbReference type="Proteomes" id="UP000176498">
    <property type="component" value="Unassembled WGS sequence"/>
</dbReference>
<dbReference type="Pfam" id="PF05746">
    <property type="entry name" value="DALR_1"/>
    <property type="match status" value="1"/>
</dbReference>
<evidence type="ECO:0000256" key="1">
    <source>
        <dbReference type="ARBA" id="ARBA00005594"/>
    </source>
</evidence>
<dbReference type="SMART" id="SM01016">
    <property type="entry name" value="Arg_tRNA_synt_N"/>
    <property type="match status" value="1"/>
</dbReference>
<dbReference type="Gene3D" id="1.10.730.10">
    <property type="entry name" value="Isoleucyl-tRNA Synthetase, Domain 1"/>
    <property type="match status" value="1"/>
</dbReference>
<evidence type="ECO:0000313" key="12">
    <source>
        <dbReference type="EMBL" id="OGY41618.1"/>
    </source>
</evidence>
<evidence type="ECO:0000256" key="6">
    <source>
        <dbReference type="ARBA" id="ARBA00023146"/>
    </source>
</evidence>